<dbReference type="PANTHER" id="PTHR33124:SF105">
    <property type="entry name" value="OS01G0630300 PROTEIN"/>
    <property type="match status" value="1"/>
</dbReference>
<evidence type="ECO:0000313" key="4">
    <source>
        <dbReference type="Proteomes" id="UP000775213"/>
    </source>
</evidence>
<dbReference type="PANTHER" id="PTHR33124">
    <property type="entry name" value="TRANSCRIPTION FACTOR IBH1-LIKE 1"/>
    <property type="match status" value="1"/>
</dbReference>
<keyword evidence="4" id="KW-1185">Reference proteome</keyword>
<reference evidence="3 4" key="1">
    <citation type="journal article" date="2021" name="Hortic Res">
        <title>Chromosome-scale assembly of the Dendrobium chrysotoxum genome enhances the understanding of orchid evolution.</title>
        <authorList>
            <person name="Zhang Y."/>
            <person name="Zhang G.Q."/>
            <person name="Zhang D."/>
            <person name="Liu X.D."/>
            <person name="Xu X.Y."/>
            <person name="Sun W.H."/>
            <person name="Yu X."/>
            <person name="Zhu X."/>
            <person name="Wang Z.W."/>
            <person name="Zhao X."/>
            <person name="Zhong W.Y."/>
            <person name="Chen H."/>
            <person name="Yin W.L."/>
            <person name="Huang T."/>
            <person name="Niu S.C."/>
            <person name="Liu Z.J."/>
        </authorList>
    </citation>
    <scope>NUCLEOTIDE SEQUENCE [LARGE SCALE GENOMIC DNA]</scope>
    <source>
        <strain evidence="3">Lindl</strain>
    </source>
</reference>
<dbReference type="InterPro" id="IPR044660">
    <property type="entry name" value="IBH1-like"/>
</dbReference>
<comment type="caution">
    <text evidence="3">The sequence shown here is derived from an EMBL/GenBank/DDBJ whole genome shotgun (WGS) entry which is preliminary data.</text>
</comment>
<proteinExistence type="predicted"/>
<name>A0AAV7H8P1_DENCH</name>
<protein>
    <submittedName>
        <fullName evidence="3">Uncharacterized protein</fullName>
    </submittedName>
</protein>
<accession>A0AAV7H8P1</accession>
<dbReference type="Proteomes" id="UP000775213">
    <property type="component" value="Unassembled WGS sequence"/>
</dbReference>
<dbReference type="EMBL" id="JAGFBR010000007">
    <property type="protein sequence ID" value="KAH0464425.1"/>
    <property type="molecule type" value="Genomic_DNA"/>
</dbReference>
<gene>
    <name evidence="3" type="ORF">IEQ34_007211</name>
</gene>
<dbReference type="GO" id="GO:0006355">
    <property type="term" value="P:regulation of DNA-templated transcription"/>
    <property type="evidence" value="ECO:0007669"/>
    <property type="project" value="InterPro"/>
</dbReference>
<keyword evidence="2" id="KW-0804">Transcription</keyword>
<keyword evidence="1" id="KW-0805">Transcription regulation</keyword>
<evidence type="ECO:0000256" key="1">
    <source>
        <dbReference type="ARBA" id="ARBA00023015"/>
    </source>
</evidence>
<evidence type="ECO:0000313" key="3">
    <source>
        <dbReference type="EMBL" id="KAH0464425.1"/>
    </source>
</evidence>
<sequence length="129" mass="14994">MEKKSNRVHYCLNKVGGRRMRMFVETTTMPSYEDPQWSLPVCFHLLSDSLRKDMIGDMADEEAIEEIDKRVRALKKLVPGTEEMDINQLFEETVVYITALEQKVDAMRGLTSFLDGLVGERKMQSKRDF</sequence>
<dbReference type="AlphaFoldDB" id="A0AAV7H8P1"/>
<organism evidence="3 4">
    <name type="scientific">Dendrobium chrysotoxum</name>
    <name type="common">Orchid</name>
    <dbReference type="NCBI Taxonomy" id="161865"/>
    <lineage>
        <taxon>Eukaryota</taxon>
        <taxon>Viridiplantae</taxon>
        <taxon>Streptophyta</taxon>
        <taxon>Embryophyta</taxon>
        <taxon>Tracheophyta</taxon>
        <taxon>Spermatophyta</taxon>
        <taxon>Magnoliopsida</taxon>
        <taxon>Liliopsida</taxon>
        <taxon>Asparagales</taxon>
        <taxon>Orchidaceae</taxon>
        <taxon>Epidendroideae</taxon>
        <taxon>Malaxideae</taxon>
        <taxon>Dendrobiinae</taxon>
        <taxon>Dendrobium</taxon>
    </lineage>
</organism>
<evidence type="ECO:0000256" key="2">
    <source>
        <dbReference type="ARBA" id="ARBA00023163"/>
    </source>
</evidence>